<dbReference type="OrthoDB" id="329835at2759"/>
<evidence type="ECO:0000259" key="4">
    <source>
        <dbReference type="PROSITE" id="PS52004"/>
    </source>
</evidence>
<dbReference type="PROSITE" id="PS52004">
    <property type="entry name" value="KS3_2"/>
    <property type="match status" value="1"/>
</dbReference>
<reference evidence="5" key="1">
    <citation type="submission" date="2022-11" db="EMBL/GenBank/DDBJ databases">
        <authorList>
            <person name="Petersen C."/>
        </authorList>
    </citation>
    <scope>NUCLEOTIDE SEQUENCE</scope>
    <source>
        <strain evidence="5">IBT 26290</strain>
    </source>
</reference>
<evidence type="ECO:0000256" key="3">
    <source>
        <dbReference type="ARBA" id="ARBA00022679"/>
    </source>
</evidence>
<dbReference type="CDD" id="cd00833">
    <property type="entry name" value="PKS"/>
    <property type="match status" value="1"/>
</dbReference>
<dbReference type="EMBL" id="JAPQKN010000001">
    <property type="protein sequence ID" value="KAJ5174169.1"/>
    <property type="molecule type" value="Genomic_DNA"/>
</dbReference>
<reference evidence="5" key="2">
    <citation type="journal article" date="2023" name="IMA Fungus">
        <title>Comparative genomic study of the Penicillium genus elucidates a diverse pangenome and 15 lateral gene transfer events.</title>
        <authorList>
            <person name="Petersen C."/>
            <person name="Sorensen T."/>
            <person name="Nielsen M.R."/>
            <person name="Sondergaard T.E."/>
            <person name="Sorensen J.L."/>
            <person name="Fitzpatrick D.A."/>
            <person name="Frisvad J.C."/>
            <person name="Nielsen K.L."/>
        </authorList>
    </citation>
    <scope>NUCLEOTIDE SEQUENCE</scope>
    <source>
        <strain evidence="5">IBT 26290</strain>
    </source>
</reference>
<dbReference type="Pfam" id="PF02801">
    <property type="entry name" value="Ketoacyl-synt_C"/>
    <property type="match status" value="1"/>
</dbReference>
<keyword evidence="6" id="KW-1185">Reference proteome</keyword>
<dbReference type="InterPro" id="IPR050091">
    <property type="entry name" value="PKS_NRPS_Biosynth_Enz"/>
</dbReference>
<dbReference type="Gene3D" id="3.40.47.10">
    <property type="match status" value="1"/>
</dbReference>
<sequence length="383" mass="40657">MRAAFAAAGITDMNEVGYLEAHGTGTLAGDPIEVAAAALVFAPTRLAHQPLIIGSVNSTIGHSEPAAGVSGLIKAVLAVEKGVIPANPTFIDPNPKIDFEGLKVKASRAALPWPTDFASRIASVNSFGSGGSNAHVVIQDAGSFLGHEQAPHVSSFAKVDSFFDDDLDTPNTRLQLLTFSANDDISLKKYVADLQRHLLDPRVKVQLSDLAHTLAQRSSLFTRGFLLTEQPLLDDFSLIIGKRSPERPRIGFVFTGQGAQWSQMGKGVVELFPQAQQVLQGLDSALQSLPQAPAWSLLQELVEPRSPEHLRQPEFSQPLVTALQLVLIDLLRSWGIQPESVVGHASGEIAAACAAGLLTPEDAIKIAIFRGQAAKELAGAPAA</sequence>
<dbReference type="PANTHER" id="PTHR43775">
    <property type="entry name" value="FATTY ACID SYNTHASE"/>
    <property type="match status" value="1"/>
</dbReference>
<feature type="domain" description="Ketosynthase family 3 (KS3)" evidence="4">
    <location>
        <begin position="1"/>
        <end position="140"/>
    </location>
</feature>
<keyword evidence="3 5" id="KW-0808">Transferase</keyword>
<evidence type="ECO:0000256" key="2">
    <source>
        <dbReference type="ARBA" id="ARBA00022553"/>
    </source>
</evidence>
<dbReference type="PANTHER" id="PTHR43775:SF18">
    <property type="entry name" value="ENZYME, PUTATIVE (JCVI)-RELATED"/>
    <property type="match status" value="1"/>
</dbReference>
<dbReference type="InterPro" id="IPR001227">
    <property type="entry name" value="Ac_transferase_dom_sf"/>
</dbReference>
<keyword evidence="5" id="KW-0378">Hydrolase</keyword>
<dbReference type="GO" id="GO:0044550">
    <property type="term" value="P:secondary metabolite biosynthetic process"/>
    <property type="evidence" value="ECO:0007669"/>
    <property type="project" value="TreeGrafter"/>
</dbReference>
<dbReference type="Pfam" id="PF00698">
    <property type="entry name" value="Acyl_transf_1"/>
    <property type="match status" value="1"/>
</dbReference>
<proteinExistence type="predicted"/>
<dbReference type="Proteomes" id="UP001149163">
    <property type="component" value="Unassembled WGS sequence"/>
</dbReference>
<dbReference type="SMART" id="SM00827">
    <property type="entry name" value="PKS_AT"/>
    <property type="match status" value="1"/>
</dbReference>
<dbReference type="InterPro" id="IPR016039">
    <property type="entry name" value="Thiolase-like"/>
</dbReference>
<dbReference type="GO" id="GO:0004312">
    <property type="term" value="F:fatty acid synthase activity"/>
    <property type="evidence" value="ECO:0007669"/>
    <property type="project" value="TreeGrafter"/>
</dbReference>
<dbReference type="Gene3D" id="3.40.366.10">
    <property type="entry name" value="Malonyl-Coenzyme A Acyl Carrier Protein, domain 2"/>
    <property type="match status" value="1"/>
</dbReference>
<dbReference type="InterPro" id="IPR032821">
    <property type="entry name" value="PKS_assoc"/>
</dbReference>
<name>A0A9W9LSJ9_9EURO</name>
<dbReference type="InterPro" id="IPR020841">
    <property type="entry name" value="PKS_Beta-ketoAc_synthase_dom"/>
</dbReference>
<evidence type="ECO:0000313" key="5">
    <source>
        <dbReference type="EMBL" id="KAJ5174169.1"/>
    </source>
</evidence>
<dbReference type="SUPFAM" id="SSF52151">
    <property type="entry name" value="FabD/lysophospholipase-like"/>
    <property type="match status" value="1"/>
</dbReference>
<accession>A0A9W9LSJ9</accession>
<dbReference type="GeneID" id="81421347"/>
<comment type="caution">
    <text evidence="5">The sequence shown here is derived from an EMBL/GenBank/DDBJ whole genome shotgun (WGS) entry which is preliminary data.</text>
</comment>
<gene>
    <name evidence="5" type="ORF">N7482_000046</name>
</gene>
<protein>
    <submittedName>
        <fullName evidence="5">Acyl transferase/acyl hydrolase/lysophospholipase</fullName>
    </submittedName>
</protein>
<dbReference type="RefSeq" id="XP_056545777.1">
    <property type="nucleotide sequence ID" value="XM_056682171.1"/>
</dbReference>
<dbReference type="SMART" id="SM00825">
    <property type="entry name" value="PKS_KS"/>
    <property type="match status" value="1"/>
</dbReference>
<keyword evidence="2" id="KW-0597">Phosphoprotein</keyword>
<evidence type="ECO:0000313" key="6">
    <source>
        <dbReference type="Proteomes" id="UP001149163"/>
    </source>
</evidence>
<dbReference type="GO" id="GO:0006633">
    <property type="term" value="P:fatty acid biosynthetic process"/>
    <property type="evidence" value="ECO:0007669"/>
    <property type="project" value="TreeGrafter"/>
</dbReference>
<dbReference type="InterPro" id="IPR014031">
    <property type="entry name" value="Ketoacyl_synth_C"/>
</dbReference>
<evidence type="ECO:0000256" key="1">
    <source>
        <dbReference type="ARBA" id="ARBA00022450"/>
    </source>
</evidence>
<organism evidence="5 6">
    <name type="scientific">Penicillium canariense</name>
    <dbReference type="NCBI Taxonomy" id="189055"/>
    <lineage>
        <taxon>Eukaryota</taxon>
        <taxon>Fungi</taxon>
        <taxon>Dikarya</taxon>
        <taxon>Ascomycota</taxon>
        <taxon>Pezizomycotina</taxon>
        <taxon>Eurotiomycetes</taxon>
        <taxon>Eurotiomycetidae</taxon>
        <taxon>Eurotiales</taxon>
        <taxon>Aspergillaceae</taxon>
        <taxon>Penicillium</taxon>
    </lineage>
</organism>
<dbReference type="Pfam" id="PF16197">
    <property type="entry name" value="KAsynt_C_assoc"/>
    <property type="match status" value="1"/>
</dbReference>
<dbReference type="SUPFAM" id="SSF53901">
    <property type="entry name" value="Thiolase-like"/>
    <property type="match status" value="1"/>
</dbReference>
<dbReference type="GO" id="GO:0016787">
    <property type="term" value="F:hydrolase activity"/>
    <property type="evidence" value="ECO:0007669"/>
    <property type="project" value="UniProtKB-KW"/>
</dbReference>
<dbReference type="InterPro" id="IPR014043">
    <property type="entry name" value="Acyl_transferase_dom"/>
</dbReference>
<keyword evidence="1" id="KW-0596">Phosphopantetheine</keyword>
<dbReference type="InterPro" id="IPR016035">
    <property type="entry name" value="Acyl_Trfase/lysoPLipase"/>
</dbReference>
<dbReference type="AlphaFoldDB" id="A0A9W9LSJ9"/>